<feature type="compositionally biased region" description="Low complexity" evidence="9">
    <location>
        <begin position="1"/>
        <end position="10"/>
    </location>
</feature>
<evidence type="ECO:0000256" key="3">
    <source>
        <dbReference type="ARBA" id="ARBA00022537"/>
    </source>
</evidence>
<dbReference type="GO" id="GO:0044231">
    <property type="term" value="C:host cell presynaptic membrane"/>
    <property type="evidence" value="ECO:0007669"/>
    <property type="project" value="UniProtKB-KW"/>
</dbReference>
<reference evidence="11" key="1">
    <citation type="submission" date="2025-08" db="UniProtKB">
        <authorList>
            <consortium name="RefSeq"/>
        </authorList>
    </citation>
    <scope>IDENTIFICATION</scope>
    <source>
        <strain evidence="11">Airmid</strain>
    </source>
</reference>
<dbReference type="Pfam" id="PF12796">
    <property type="entry name" value="Ank_2"/>
    <property type="match status" value="1"/>
</dbReference>
<gene>
    <name evidence="11" type="primary">LOC113795726</name>
</gene>
<dbReference type="AlphaFoldDB" id="A0A6P6Y8F2"/>
<dbReference type="GO" id="GO:0044218">
    <property type="term" value="C:other organism cell membrane"/>
    <property type="evidence" value="ECO:0007669"/>
    <property type="project" value="UniProtKB-KW"/>
</dbReference>
<dbReference type="Gene3D" id="1.25.40.20">
    <property type="entry name" value="Ankyrin repeat-containing domain"/>
    <property type="match status" value="2"/>
</dbReference>
<evidence type="ECO:0000256" key="4">
    <source>
        <dbReference type="ARBA" id="ARBA00022737"/>
    </source>
</evidence>
<evidence type="ECO:0000256" key="8">
    <source>
        <dbReference type="PROSITE-ProRule" id="PRU00023"/>
    </source>
</evidence>
<feature type="repeat" description="ANK" evidence="8">
    <location>
        <begin position="293"/>
        <end position="325"/>
    </location>
</feature>
<evidence type="ECO:0000256" key="2">
    <source>
        <dbReference type="ARBA" id="ARBA00022483"/>
    </source>
</evidence>
<feature type="region of interest" description="Disordered" evidence="9">
    <location>
        <begin position="70"/>
        <end position="109"/>
    </location>
</feature>
<keyword evidence="5" id="KW-0638">Presynaptic neurotoxin</keyword>
<dbReference type="PANTHER" id="PTHR24126">
    <property type="entry name" value="ANKYRIN REPEAT, PH AND SEC7 DOMAIN CONTAINING PROTEIN SECG-RELATED"/>
    <property type="match status" value="1"/>
</dbReference>
<evidence type="ECO:0000256" key="5">
    <source>
        <dbReference type="ARBA" id="ARBA00023028"/>
    </source>
</evidence>
<dbReference type="OrthoDB" id="496981at2759"/>
<dbReference type="PANTHER" id="PTHR24126:SF14">
    <property type="entry name" value="ANK_REP_REGION DOMAIN-CONTAINING PROTEIN"/>
    <property type="match status" value="1"/>
</dbReference>
<evidence type="ECO:0000313" key="10">
    <source>
        <dbReference type="Proteomes" id="UP000515146"/>
    </source>
</evidence>
<dbReference type="SMART" id="SM00248">
    <property type="entry name" value="ANK"/>
    <property type="match status" value="2"/>
</dbReference>
<protein>
    <submittedName>
        <fullName evidence="11">Protein HOS4-like isoform X1</fullName>
    </submittedName>
</protein>
<evidence type="ECO:0000313" key="11">
    <source>
        <dbReference type="RefSeq" id="XP_027201733.1"/>
    </source>
</evidence>
<evidence type="ECO:0000256" key="7">
    <source>
        <dbReference type="ARBA" id="ARBA00023298"/>
    </source>
</evidence>
<evidence type="ECO:0000256" key="6">
    <source>
        <dbReference type="ARBA" id="ARBA00023043"/>
    </source>
</evidence>
<organism evidence="10 11">
    <name type="scientific">Dermatophagoides pteronyssinus</name>
    <name type="common">European house dust mite</name>
    <dbReference type="NCBI Taxonomy" id="6956"/>
    <lineage>
        <taxon>Eukaryota</taxon>
        <taxon>Metazoa</taxon>
        <taxon>Ecdysozoa</taxon>
        <taxon>Arthropoda</taxon>
        <taxon>Chelicerata</taxon>
        <taxon>Arachnida</taxon>
        <taxon>Acari</taxon>
        <taxon>Acariformes</taxon>
        <taxon>Sarcoptiformes</taxon>
        <taxon>Astigmata</taxon>
        <taxon>Psoroptidia</taxon>
        <taxon>Analgoidea</taxon>
        <taxon>Pyroglyphidae</taxon>
        <taxon>Dermatophagoidinae</taxon>
        <taxon>Dermatophagoides</taxon>
    </lineage>
</organism>
<dbReference type="KEGG" id="dpte:113795726"/>
<evidence type="ECO:0000256" key="9">
    <source>
        <dbReference type="SAM" id="MobiDB-lite"/>
    </source>
</evidence>
<keyword evidence="5" id="KW-0800">Toxin</keyword>
<feature type="compositionally biased region" description="Low complexity" evidence="9">
    <location>
        <begin position="76"/>
        <end position="109"/>
    </location>
</feature>
<dbReference type="GO" id="GO:0006887">
    <property type="term" value="P:exocytosis"/>
    <property type="evidence" value="ECO:0007669"/>
    <property type="project" value="UniProtKB-KW"/>
</dbReference>
<feature type="compositionally biased region" description="Acidic residues" evidence="9">
    <location>
        <begin position="24"/>
        <end position="42"/>
    </location>
</feature>
<name>A0A6P6Y8F2_DERPT</name>
<proteinExistence type="predicted"/>
<dbReference type="InParanoid" id="A0A6P6Y8F2"/>
<dbReference type="Proteomes" id="UP000515146">
    <property type="component" value="Unplaced"/>
</dbReference>
<evidence type="ECO:0000256" key="1">
    <source>
        <dbReference type="ARBA" id="ARBA00004175"/>
    </source>
</evidence>
<keyword evidence="4" id="KW-0677">Repeat</keyword>
<keyword evidence="6 8" id="KW-0040">ANK repeat</keyword>
<dbReference type="InterPro" id="IPR036770">
    <property type="entry name" value="Ankyrin_rpt-contain_sf"/>
</dbReference>
<sequence>MSENDSGVDSGNDDSNNDESFNREDDDEMNYENVDDEDDEDDHNQNQIDHSNEIVVNHPVIESSENDPNQQIMLASPSTSQQSSSSMNVNNFSTNNNQFEPSTSTSSSSNIFRMRSISITEHSMDECNSSTLSSPQYCSTATTSISNSKSTTTSPIIKTNINLCGFNFTVNKQDLNKLWSFYNGQQQQQQQQQHNFIPKIKCTKKLRTLRYYNNQQYPSNQHEEKSLRNAANCGDIKLIKQLLLQSQRNHHIDLNSCDERKRTALHFASVRGHNDIAWLLLMNGADPNPHDINGNTPLHLAVCSSKLDMVILLLKNGAICTSSDNNGRTPINLAHSKLLYLSKSLEKRRIILSSSSSSSSSIESVESSLEKLKIEVMKISIMLGIYLEKCTKIDSNKLVNMDLIKNRVEHSQTSQEIENDVNDLLKCLQDWAL</sequence>
<keyword evidence="7" id="KW-0472">Membrane</keyword>
<dbReference type="PROSITE" id="PS50088">
    <property type="entry name" value="ANK_REPEAT"/>
    <property type="match status" value="2"/>
</dbReference>
<keyword evidence="3" id="KW-1052">Target cell membrane</keyword>
<feature type="region of interest" description="Disordered" evidence="9">
    <location>
        <begin position="1"/>
        <end position="45"/>
    </location>
</feature>
<keyword evidence="5" id="KW-0528">Neurotoxin</keyword>
<dbReference type="RefSeq" id="XP_027201733.1">
    <property type="nucleotide sequence ID" value="XM_027345932.1"/>
</dbReference>
<dbReference type="PROSITE" id="PS50297">
    <property type="entry name" value="ANK_REP_REGION"/>
    <property type="match status" value="2"/>
</dbReference>
<accession>A0A6P6Y8F2</accession>
<dbReference type="InterPro" id="IPR002110">
    <property type="entry name" value="Ankyrin_rpt"/>
</dbReference>
<keyword evidence="7" id="KW-1053">Target membrane</keyword>
<dbReference type="OMA" id="HNTAQNG"/>
<comment type="subcellular location">
    <subcellularLocation>
        <location evidence="1">Target cell membrane</location>
    </subcellularLocation>
</comment>
<dbReference type="SUPFAM" id="SSF48403">
    <property type="entry name" value="Ankyrin repeat"/>
    <property type="match status" value="1"/>
</dbReference>
<feature type="repeat" description="ANK" evidence="8">
    <location>
        <begin position="260"/>
        <end position="292"/>
    </location>
</feature>
<keyword evidence="2" id="KW-0268">Exocytosis</keyword>
<keyword evidence="10" id="KW-1185">Reference proteome</keyword>